<proteinExistence type="predicted"/>
<reference evidence="2" key="1">
    <citation type="submission" date="2019-05" db="EMBL/GenBank/DDBJ databases">
        <title>Annotation for the trematode Paragonimus heterotremus.</title>
        <authorList>
            <person name="Choi Y.-J."/>
        </authorList>
    </citation>
    <scope>NUCLEOTIDE SEQUENCE</scope>
    <source>
        <strain evidence="2">LC</strain>
    </source>
</reference>
<dbReference type="PANTHER" id="PTHR46769:SF2">
    <property type="entry name" value="FIBROCYSTIN-L ISOFORM 2 PRECURSOR-RELATED"/>
    <property type="match status" value="1"/>
</dbReference>
<gene>
    <name evidence="2" type="ORF">PHET_06567</name>
</gene>
<keyword evidence="1" id="KW-0732">Signal</keyword>
<comment type="caution">
    <text evidence="2">The sequence shown here is derived from an EMBL/GenBank/DDBJ whole genome shotgun (WGS) entry which is preliminary data.</text>
</comment>
<keyword evidence="3" id="KW-1185">Reference proteome</keyword>
<dbReference type="EMBL" id="LUCH01003723">
    <property type="protein sequence ID" value="KAF5399791.1"/>
    <property type="molecule type" value="Genomic_DNA"/>
</dbReference>
<name>A0A8J4SW87_9TREM</name>
<dbReference type="PANTHER" id="PTHR46769">
    <property type="entry name" value="POLYCYSTIC KIDNEY AND HEPATIC DISEASE 1 (AUTOSOMAL RECESSIVE)-LIKE 1"/>
    <property type="match status" value="1"/>
</dbReference>
<dbReference type="InterPro" id="IPR052387">
    <property type="entry name" value="Fibrocystin"/>
</dbReference>
<sequence length="654" mass="73103">MFAQPQNKEAEVESVLIYAVKEFAIHWTGPTSLIVYSAQLIDNSVGIYAVHTGMNKSVSRKVDETQVGLYESLIVGHSNVQDCEELGLSVNGPSSPPSLSPWGGHVGLIIGHFQVGLDLQTKDGLDIQHGIGSVRGVTIANFGKQCANKTDLVWRTDPKNEDPYHMVVFQNITAINVQRHKSLYFDIPSNNMTTLNNCGEFGCDGYKKAFVLDMDGTLTGAEQVFLPKVSSTQKWIEKHAIPIRMRLHLDISRRWRERGGIQDKSCIVYAQANAYACDERLHQRLLLIQSLDEDRMYINVGPLAFITEGVKPYYLDLISGTSTSLACLERYCPRHTGTFTTIVAHNHSFLAYFTGTTPKRLRLSIVHPSTPDYAVRVGLDYATAARIDVYTKDGYVIPMNGQWTKYGALVQNDSIPAKQAIPAILSTPAGSNYYDNQKQILYVILRGRNNVEVRVQEVLRFSFNLVSMTVDEFYSANVTDKLILFLGLSKSQLRVTQISLEPRVTRSSRTRRSLPSIHVDVEVSQPPERTLYSALKTQPPDIKKLTSQLLDSVQSGELEKVLNVVMEDLKIQEPSPLNTNADMSKLSDVASHNEGKRMTTTPIYMNAVTETQKMSLPITSDVHVRQKSVGSWTICEKSPVVISLTFLCIQMYIF</sequence>
<organism evidence="2 3">
    <name type="scientific">Paragonimus heterotremus</name>
    <dbReference type="NCBI Taxonomy" id="100268"/>
    <lineage>
        <taxon>Eukaryota</taxon>
        <taxon>Metazoa</taxon>
        <taxon>Spiralia</taxon>
        <taxon>Lophotrochozoa</taxon>
        <taxon>Platyhelminthes</taxon>
        <taxon>Trematoda</taxon>
        <taxon>Digenea</taxon>
        <taxon>Plagiorchiida</taxon>
        <taxon>Troglotremata</taxon>
        <taxon>Troglotrematidae</taxon>
        <taxon>Paragonimus</taxon>
    </lineage>
</organism>
<dbReference type="Proteomes" id="UP000748531">
    <property type="component" value="Unassembled WGS sequence"/>
</dbReference>
<dbReference type="AlphaFoldDB" id="A0A8J4SW87"/>
<evidence type="ECO:0000313" key="2">
    <source>
        <dbReference type="EMBL" id="KAF5399791.1"/>
    </source>
</evidence>
<evidence type="ECO:0000256" key="1">
    <source>
        <dbReference type="ARBA" id="ARBA00022729"/>
    </source>
</evidence>
<protein>
    <submittedName>
        <fullName evidence="2">Uncharacterized protein</fullName>
    </submittedName>
</protein>
<accession>A0A8J4SW87</accession>
<evidence type="ECO:0000313" key="3">
    <source>
        <dbReference type="Proteomes" id="UP000748531"/>
    </source>
</evidence>
<dbReference type="OrthoDB" id="120976at2759"/>